<keyword evidence="2" id="KW-1185">Reference proteome</keyword>
<evidence type="ECO:0000313" key="1">
    <source>
        <dbReference type="EMBL" id="GBN23752.1"/>
    </source>
</evidence>
<sequence length="86" mass="9802">MKNLIKTQRPAIQKHPSTSSNQYLSTLCGGDSEFHQGSMESEYSGLALTWKGHLLENALQFTHHFIYRTLIPSARPTFKLSVRRPD</sequence>
<protein>
    <submittedName>
        <fullName evidence="1">Uncharacterized protein</fullName>
    </submittedName>
</protein>
<comment type="caution">
    <text evidence="1">The sequence shown here is derived from an EMBL/GenBank/DDBJ whole genome shotgun (WGS) entry which is preliminary data.</text>
</comment>
<proteinExistence type="predicted"/>
<name>A0A4Y2MAX9_ARAVE</name>
<reference evidence="1 2" key="1">
    <citation type="journal article" date="2019" name="Sci. Rep.">
        <title>Orb-weaving spider Araneus ventricosus genome elucidates the spidroin gene catalogue.</title>
        <authorList>
            <person name="Kono N."/>
            <person name="Nakamura H."/>
            <person name="Ohtoshi R."/>
            <person name="Moran D.A.P."/>
            <person name="Shinohara A."/>
            <person name="Yoshida Y."/>
            <person name="Fujiwara M."/>
            <person name="Mori M."/>
            <person name="Tomita M."/>
            <person name="Arakawa K."/>
        </authorList>
    </citation>
    <scope>NUCLEOTIDE SEQUENCE [LARGE SCALE GENOMIC DNA]</scope>
</reference>
<gene>
    <name evidence="1" type="ORF">AVEN_139249_1</name>
</gene>
<dbReference type="Proteomes" id="UP000499080">
    <property type="component" value="Unassembled WGS sequence"/>
</dbReference>
<evidence type="ECO:0000313" key="2">
    <source>
        <dbReference type="Proteomes" id="UP000499080"/>
    </source>
</evidence>
<organism evidence="1 2">
    <name type="scientific">Araneus ventricosus</name>
    <name type="common">Orbweaver spider</name>
    <name type="synonym">Epeira ventricosa</name>
    <dbReference type="NCBI Taxonomy" id="182803"/>
    <lineage>
        <taxon>Eukaryota</taxon>
        <taxon>Metazoa</taxon>
        <taxon>Ecdysozoa</taxon>
        <taxon>Arthropoda</taxon>
        <taxon>Chelicerata</taxon>
        <taxon>Arachnida</taxon>
        <taxon>Araneae</taxon>
        <taxon>Araneomorphae</taxon>
        <taxon>Entelegynae</taxon>
        <taxon>Araneoidea</taxon>
        <taxon>Araneidae</taxon>
        <taxon>Araneus</taxon>
    </lineage>
</organism>
<dbReference type="AlphaFoldDB" id="A0A4Y2MAX9"/>
<dbReference type="EMBL" id="BGPR01007036">
    <property type="protein sequence ID" value="GBN23752.1"/>
    <property type="molecule type" value="Genomic_DNA"/>
</dbReference>
<accession>A0A4Y2MAX9</accession>